<dbReference type="AlphaFoldDB" id="A0A1X0JGE3"/>
<name>A0A1X0JGE3_MYCSC</name>
<keyword evidence="8" id="KW-1185">Reference proteome</keyword>
<evidence type="ECO:0000256" key="4">
    <source>
        <dbReference type="PROSITE-ProRule" id="PRU00433"/>
    </source>
</evidence>
<sequence length="87" mass="9619">LEERINGCFRRSMNGKPLPPDSADMQAMVAYFDWMKNNTRPQDKVAGRGVGKVDPALKPDPENGRKVYARQCAVCHGENGEGLRNSA</sequence>
<dbReference type="GO" id="GO:0009055">
    <property type="term" value="F:electron transfer activity"/>
    <property type="evidence" value="ECO:0007669"/>
    <property type="project" value="InterPro"/>
</dbReference>
<dbReference type="EMBL" id="MVIJ01000175">
    <property type="protein sequence ID" value="ORB61989.1"/>
    <property type="molecule type" value="Genomic_DNA"/>
</dbReference>
<dbReference type="GO" id="GO:0020037">
    <property type="term" value="F:heme binding"/>
    <property type="evidence" value="ECO:0007669"/>
    <property type="project" value="InterPro"/>
</dbReference>
<evidence type="ECO:0000256" key="3">
    <source>
        <dbReference type="ARBA" id="ARBA00023004"/>
    </source>
</evidence>
<dbReference type="RefSeq" id="WP_208619910.1">
    <property type="nucleotide sequence ID" value="NZ_MVIJ01000175.1"/>
</dbReference>
<feature type="region of interest" description="Disordered" evidence="5">
    <location>
        <begin position="40"/>
        <end position="63"/>
    </location>
</feature>
<evidence type="ECO:0000256" key="2">
    <source>
        <dbReference type="ARBA" id="ARBA00022723"/>
    </source>
</evidence>
<evidence type="ECO:0000313" key="7">
    <source>
        <dbReference type="EMBL" id="ORB61989.1"/>
    </source>
</evidence>
<evidence type="ECO:0000256" key="5">
    <source>
        <dbReference type="SAM" id="MobiDB-lite"/>
    </source>
</evidence>
<keyword evidence="2 4" id="KW-0479">Metal-binding</keyword>
<evidence type="ECO:0000256" key="1">
    <source>
        <dbReference type="ARBA" id="ARBA00022617"/>
    </source>
</evidence>
<evidence type="ECO:0000259" key="6">
    <source>
        <dbReference type="PROSITE" id="PS51007"/>
    </source>
</evidence>
<dbReference type="Proteomes" id="UP000192601">
    <property type="component" value="Unassembled WGS sequence"/>
</dbReference>
<proteinExistence type="predicted"/>
<dbReference type="SUPFAM" id="SSF46626">
    <property type="entry name" value="Cytochrome c"/>
    <property type="match status" value="2"/>
</dbReference>
<dbReference type="STRING" id="1783.BST44_29340"/>
<accession>A0A1X0JGE3</accession>
<evidence type="ECO:0000313" key="8">
    <source>
        <dbReference type="Proteomes" id="UP000192601"/>
    </source>
</evidence>
<dbReference type="GO" id="GO:0046872">
    <property type="term" value="F:metal ion binding"/>
    <property type="evidence" value="ECO:0007669"/>
    <property type="project" value="UniProtKB-KW"/>
</dbReference>
<dbReference type="PROSITE" id="PS51007">
    <property type="entry name" value="CYTC"/>
    <property type="match status" value="1"/>
</dbReference>
<feature type="non-terminal residue" evidence="7">
    <location>
        <position position="1"/>
    </location>
</feature>
<dbReference type="Gene3D" id="1.10.760.10">
    <property type="entry name" value="Cytochrome c-like domain"/>
    <property type="match status" value="2"/>
</dbReference>
<comment type="caution">
    <text evidence="7">The sequence shown here is derived from an EMBL/GenBank/DDBJ whole genome shotgun (WGS) entry which is preliminary data.</text>
</comment>
<dbReference type="InterPro" id="IPR009056">
    <property type="entry name" value="Cyt_c-like_dom"/>
</dbReference>
<keyword evidence="3 4" id="KW-0408">Iron</keyword>
<gene>
    <name evidence="7" type="ORF">BST44_29340</name>
</gene>
<protein>
    <recommendedName>
        <fullName evidence="6">Cytochrome c domain-containing protein</fullName>
    </recommendedName>
</protein>
<dbReference type="Pfam" id="PF00034">
    <property type="entry name" value="Cytochrom_C"/>
    <property type="match status" value="1"/>
</dbReference>
<feature type="non-terminal residue" evidence="7">
    <location>
        <position position="87"/>
    </location>
</feature>
<reference evidence="7 8" key="1">
    <citation type="submission" date="2017-02" db="EMBL/GenBank/DDBJ databases">
        <title>The new phylogeny of genus Mycobacterium.</title>
        <authorList>
            <person name="Tortoli E."/>
            <person name="Trovato A."/>
            <person name="Cirillo D.M."/>
        </authorList>
    </citation>
    <scope>NUCLEOTIDE SEQUENCE [LARGE SCALE GENOMIC DNA]</scope>
    <source>
        <strain evidence="7 8">DSM 43992</strain>
    </source>
</reference>
<organism evidence="7 8">
    <name type="scientific">Mycobacterium scrofulaceum</name>
    <dbReference type="NCBI Taxonomy" id="1783"/>
    <lineage>
        <taxon>Bacteria</taxon>
        <taxon>Bacillati</taxon>
        <taxon>Actinomycetota</taxon>
        <taxon>Actinomycetes</taxon>
        <taxon>Mycobacteriales</taxon>
        <taxon>Mycobacteriaceae</taxon>
        <taxon>Mycobacterium</taxon>
    </lineage>
</organism>
<feature type="domain" description="Cytochrome c" evidence="6">
    <location>
        <begin position="59"/>
        <end position="87"/>
    </location>
</feature>
<dbReference type="InterPro" id="IPR036909">
    <property type="entry name" value="Cyt_c-like_dom_sf"/>
</dbReference>
<keyword evidence="1 4" id="KW-0349">Heme</keyword>